<evidence type="ECO:0000313" key="2">
    <source>
        <dbReference type="Proteomes" id="UP000297149"/>
    </source>
</evidence>
<gene>
    <name evidence="1" type="ORF">E7747_11225</name>
</gene>
<dbReference type="AlphaFoldDB" id="A0A4P7W5S8"/>
<keyword evidence="2" id="KW-1185">Reference proteome</keyword>
<dbReference type="KEGG" id="ddb:E7747_11225"/>
<proteinExistence type="predicted"/>
<dbReference type="EMBL" id="CP039396">
    <property type="protein sequence ID" value="QCD42805.1"/>
    <property type="molecule type" value="Genomic_DNA"/>
</dbReference>
<evidence type="ECO:0000313" key="1">
    <source>
        <dbReference type="EMBL" id="QCD42805.1"/>
    </source>
</evidence>
<reference evidence="2" key="1">
    <citation type="submission" date="2019-02" db="EMBL/GenBank/DDBJ databases">
        <title>Isolation and identification of novel species under the genus Muribaculum.</title>
        <authorList>
            <person name="Miyake S."/>
            <person name="Ding Y."/>
            <person name="Low A."/>
            <person name="Soh M."/>
            <person name="Seedorf H."/>
        </authorList>
    </citation>
    <scope>NUCLEOTIDE SEQUENCE [LARGE SCALE GENOMIC DNA]</scope>
    <source>
        <strain evidence="2">H5</strain>
    </source>
</reference>
<sequence>MNQEQLADRIKEATNGAAYTGSLTSYAVQSIELARSNYPVQNLISFCQDMNLKFVMTDMATEDRFYPESVLDVHKVLDLLMKRYKVDHKLVYRKTGIHYTPPKSLDPEDIERMKEEADGRKYVIPLSIKTLLAVCEVIYCDLTFDPK</sequence>
<accession>A0A4P7W5S8</accession>
<protein>
    <submittedName>
        <fullName evidence="1">Uncharacterized protein</fullName>
    </submittedName>
</protein>
<organism evidence="1 2">
    <name type="scientific">Duncaniella dubosii</name>
    <dbReference type="NCBI Taxonomy" id="2518971"/>
    <lineage>
        <taxon>Bacteria</taxon>
        <taxon>Pseudomonadati</taxon>
        <taxon>Bacteroidota</taxon>
        <taxon>Bacteroidia</taxon>
        <taxon>Bacteroidales</taxon>
        <taxon>Muribaculaceae</taxon>
        <taxon>Duncaniella</taxon>
    </lineage>
</organism>
<dbReference type="RefSeq" id="WP_123542230.1">
    <property type="nucleotide sequence ID" value="NZ_CP039396.1"/>
</dbReference>
<name>A0A4P7W5S8_9BACT</name>
<dbReference type="Proteomes" id="UP000297149">
    <property type="component" value="Chromosome"/>
</dbReference>